<proteinExistence type="inferred from homology"/>
<dbReference type="OrthoDB" id="9804061at2"/>
<evidence type="ECO:0000256" key="1">
    <source>
        <dbReference type="ARBA" id="ARBA00004418"/>
    </source>
</evidence>
<dbReference type="Pfam" id="PF01547">
    <property type="entry name" value="SBP_bac_1"/>
    <property type="match status" value="1"/>
</dbReference>
<sequence length="439" mass="47934">MKIKNTLALAMATGVTVFSSYSLAQTTVTIGTVNNGDMIIMQRLSSEFEKSHPDIRLNWVILEENVLRQRLTTDISTKGGQFDVMTIGMYEAPLWGALGWLDQIDNLPASYDLEDVMPSVRDGLSWKGTLFALPFYGESSMTFYNKDLFKKAGLTMPEQPTWAQIEDFASKTNDPQNGTYGVCLRGKPGWGENMTFLSTLVNTYGGSWFDMGWKPQVASEPWQKAIGFYVDLMKKYGPPGASSNGFNENQALFSSGKCAIWVDSTAAAGRLMNPKESQVVDSVGFAPAPVAVTPKGSAWLWSWALAIPSTSKVKDAAKEFITWATSKEYIQLVGQSEGWVAVPPGTRASTYTNQHYTDAAPFAALTLKAMQNANPLNPSLSPVPYTGVQFVGIPEFQSIGTQVGKFISGALTGQTSVDQALKSAESVTEREMKRSGYIK</sequence>
<dbReference type="Proteomes" id="UP000238196">
    <property type="component" value="Unassembled WGS sequence"/>
</dbReference>
<dbReference type="AlphaFoldDB" id="A0A2S5KW40"/>
<evidence type="ECO:0000256" key="2">
    <source>
        <dbReference type="ARBA" id="ARBA00008520"/>
    </source>
</evidence>
<dbReference type="GO" id="GO:0042597">
    <property type="term" value="C:periplasmic space"/>
    <property type="evidence" value="ECO:0007669"/>
    <property type="project" value="UniProtKB-SubCell"/>
</dbReference>
<dbReference type="InterPro" id="IPR006059">
    <property type="entry name" value="SBP"/>
</dbReference>
<evidence type="ECO:0000256" key="3">
    <source>
        <dbReference type="SAM" id="SignalP"/>
    </source>
</evidence>
<dbReference type="InterPro" id="IPR050490">
    <property type="entry name" value="Bact_solute-bd_prot1"/>
</dbReference>
<dbReference type="Gene3D" id="3.40.190.10">
    <property type="entry name" value="Periplasmic binding protein-like II"/>
    <property type="match status" value="2"/>
</dbReference>
<dbReference type="CDD" id="cd13585">
    <property type="entry name" value="PBP2_TMBP_like"/>
    <property type="match status" value="1"/>
</dbReference>
<comment type="subcellular location">
    <subcellularLocation>
        <location evidence="1">Periplasm</location>
    </subcellularLocation>
</comment>
<comment type="caution">
    <text evidence="4">The sequence shown here is derived from an EMBL/GenBank/DDBJ whole genome shotgun (WGS) entry which is preliminary data.</text>
</comment>
<accession>A0A2S5KW40</accession>
<dbReference type="PANTHER" id="PTHR43649">
    <property type="entry name" value="ARABINOSE-BINDING PROTEIN-RELATED"/>
    <property type="match status" value="1"/>
</dbReference>
<evidence type="ECO:0000313" key="4">
    <source>
        <dbReference type="EMBL" id="PPC78729.1"/>
    </source>
</evidence>
<reference evidence="4 5" key="1">
    <citation type="submission" date="2018-02" db="EMBL/GenBank/DDBJ databases">
        <title>novel marine gammaproteobacteria from coastal saline agro ecosystem.</title>
        <authorList>
            <person name="Krishnan R."/>
            <person name="Ramesh Kumar N."/>
        </authorList>
    </citation>
    <scope>NUCLEOTIDE SEQUENCE [LARGE SCALE GENOMIC DNA]</scope>
    <source>
        <strain evidence="4 5">228</strain>
    </source>
</reference>
<gene>
    <name evidence="4" type="ORF">C4K68_04285</name>
</gene>
<keyword evidence="3" id="KW-0732">Signal</keyword>
<feature type="signal peptide" evidence="3">
    <location>
        <begin position="1"/>
        <end position="24"/>
    </location>
</feature>
<dbReference type="PANTHER" id="PTHR43649:SF12">
    <property type="entry name" value="DIACETYLCHITOBIOSE BINDING PROTEIN DASA"/>
    <property type="match status" value="1"/>
</dbReference>
<protein>
    <submittedName>
        <fullName evidence="4">Sugar ABC transporter substrate-binding protein</fullName>
    </submittedName>
</protein>
<feature type="chain" id="PRO_5015428752" evidence="3">
    <location>
        <begin position="25"/>
        <end position="439"/>
    </location>
</feature>
<name>A0A2S5KW40_9PROT</name>
<comment type="similarity">
    <text evidence="2">Belongs to the bacterial solute-binding protein 1 family.</text>
</comment>
<dbReference type="SUPFAM" id="SSF53850">
    <property type="entry name" value="Periplasmic binding protein-like II"/>
    <property type="match status" value="1"/>
</dbReference>
<dbReference type="EMBL" id="PRLP01000012">
    <property type="protein sequence ID" value="PPC78729.1"/>
    <property type="molecule type" value="Genomic_DNA"/>
</dbReference>
<organism evidence="4 5">
    <name type="scientific">Proteobacteria bacterium 228</name>
    <dbReference type="NCBI Taxonomy" id="2083153"/>
    <lineage>
        <taxon>Bacteria</taxon>
        <taxon>Pseudomonadati</taxon>
        <taxon>Pseudomonadota</taxon>
    </lineage>
</organism>
<evidence type="ECO:0000313" key="5">
    <source>
        <dbReference type="Proteomes" id="UP000238196"/>
    </source>
</evidence>